<name>A0A0W8FXG9_9ZZZZ</name>
<keyword evidence="1" id="KW-0812">Transmembrane</keyword>
<organism evidence="3">
    <name type="scientific">hydrocarbon metagenome</name>
    <dbReference type="NCBI Taxonomy" id="938273"/>
    <lineage>
        <taxon>unclassified sequences</taxon>
        <taxon>metagenomes</taxon>
        <taxon>ecological metagenomes</taxon>
    </lineage>
</organism>
<accession>A0A0W8FXG9</accession>
<comment type="caution">
    <text evidence="3">The sequence shown here is derived from an EMBL/GenBank/DDBJ whole genome shotgun (WGS) entry which is preliminary data.</text>
</comment>
<feature type="transmembrane region" description="Helical" evidence="1">
    <location>
        <begin position="70"/>
        <end position="88"/>
    </location>
</feature>
<dbReference type="NCBIfam" id="NF037970">
    <property type="entry name" value="vanZ_1"/>
    <property type="match status" value="1"/>
</dbReference>
<evidence type="ECO:0000313" key="3">
    <source>
        <dbReference type="EMBL" id="KUG25565.1"/>
    </source>
</evidence>
<feature type="transmembrane region" description="Helical" evidence="1">
    <location>
        <begin position="12"/>
        <end position="32"/>
    </location>
</feature>
<keyword evidence="1" id="KW-1133">Transmembrane helix</keyword>
<dbReference type="PANTHER" id="PTHR28008:SF1">
    <property type="entry name" value="DOMAIN PROTEIN, PUTATIVE (AFU_ORTHOLOGUE AFUA_3G10980)-RELATED"/>
    <property type="match status" value="1"/>
</dbReference>
<feature type="domain" description="VanZ-like" evidence="2">
    <location>
        <begin position="43"/>
        <end position="121"/>
    </location>
</feature>
<keyword evidence="1" id="KW-0472">Membrane</keyword>
<dbReference type="EMBL" id="LNQE01000652">
    <property type="protein sequence ID" value="KUG25565.1"/>
    <property type="molecule type" value="Genomic_DNA"/>
</dbReference>
<dbReference type="PANTHER" id="PTHR28008">
    <property type="entry name" value="DOMAIN PROTEIN, PUTATIVE (AFU_ORTHOLOGUE AFUA_3G10980)-RELATED"/>
    <property type="match status" value="1"/>
</dbReference>
<evidence type="ECO:0000259" key="2">
    <source>
        <dbReference type="Pfam" id="PF04892"/>
    </source>
</evidence>
<gene>
    <name evidence="3" type="ORF">ASZ90_004612</name>
</gene>
<sequence>MLKVIFKRKILFIYIPLAVHWITIFILTSLPGDSLPEFALDDKVKHFIAYFVLSFFLTIALKVQERYKKFKVHFIKFAFIITIIYSTFDEIHQAFIPGRSAEILDWIANLLGLTFGIYAAYRFLLKFNTTDTLAVGTESE</sequence>
<feature type="transmembrane region" description="Helical" evidence="1">
    <location>
        <begin position="103"/>
        <end position="121"/>
    </location>
</feature>
<feature type="transmembrane region" description="Helical" evidence="1">
    <location>
        <begin position="44"/>
        <end position="63"/>
    </location>
</feature>
<protein>
    <recommendedName>
        <fullName evidence="2">VanZ-like domain-containing protein</fullName>
    </recommendedName>
</protein>
<dbReference type="Pfam" id="PF04892">
    <property type="entry name" value="VanZ"/>
    <property type="match status" value="1"/>
</dbReference>
<evidence type="ECO:0000256" key="1">
    <source>
        <dbReference type="SAM" id="Phobius"/>
    </source>
</evidence>
<proteinExistence type="predicted"/>
<dbReference type="InterPro" id="IPR006976">
    <property type="entry name" value="VanZ-like"/>
</dbReference>
<dbReference type="AlphaFoldDB" id="A0A0W8FXG9"/>
<reference evidence="3" key="1">
    <citation type="journal article" date="2015" name="Proc. Natl. Acad. Sci. U.S.A.">
        <title>Networks of energetic and metabolic interactions define dynamics in microbial communities.</title>
        <authorList>
            <person name="Embree M."/>
            <person name="Liu J.K."/>
            <person name="Al-Bassam M.M."/>
            <person name="Zengler K."/>
        </authorList>
    </citation>
    <scope>NUCLEOTIDE SEQUENCE</scope>
</reference>